<evidence type="ECO:0000256" key="4">
    <source>
        <dbReference type="ARBA" id="ARBA00023306"/>
    </source>
</evidence>
<reference evidence="8 9" key="1">
    <citation type="submission" date="2023-08" db="EMBL/GenBank/DDBJ databases">
        <title>Arthrobacter horti sp. nov., isolated from forest soil.</title>
        <authorList>
            <person name="Park M."/>
        </authorList>
    </citation>
    <scope>NUCLEOTIDE SEQUENCE [LARGE SCALE GENOMIC DNA]</scope>
    <source>
        <strain evidence="8 9">YJM1</strain>
    </source>
</reference>
<dbReference type="PANTHER" id="PTHR35798">
    <property type="entry name" value="CELL DIVISION PROTEIN SEPF"/>
    <property type="match status" value="1"/>
</dbReference>
<keyword evidence="9" id="KW-1185">Reference proteome</keyword>
<comment type="subcellular location">
    <subcellularLocation>
        <location evidence="6">Cytoplasm</location>
    </subcellularLocation>
    <text evidence="6">Localizes to the division site, in a FtsZ-dependent manner.</text>
</comment>
<feature type="compositionally biased region" description="Basic and acidic residues" evidence="7">
    <location>
        <begin position="36"/>
        <end position="69"/>
    </location>
</feature>
<dbReference type="Gene3D" id="3.30.110.150">
    <property type="entry name" value="SepF-like protein"/>
    <property type="match status" value="1"/>
</dbReference>
<dbReference type="RefSeq" id="WP_305995218.1">
    <property type="nucleotide sequence ID" value="NZ_JAVALS010000001.1"/>
</dbReference>
<dbReference type="InterPro" id="IPR023052">
    <property type="entry name" value="Cell_div_SepF"/>
</dbReference>
<gene>
    <name evidence="6 8" type="primary">sepF</name>
    <name evidence="8" type="ORF">Q9R02_03395</name>
</gene>
<name>A0ABT9IKT4_9MICC</name>
<dbReference type="InterPro" id="IPR007561">
    <property type="entry name" value="Cell_div_SepF/SepF-rel"/>
</dbReference>
<evidence type="ECO:0000256" key="3">
    <source>
        <dbReference type="ARBA" id="ARBA00023210"/>
    </source>
</evidence>
<keyword evidence="4 6" id="KW-0131">Cell cycle</keyword>
<feature type="region of interest" description="Disordered" evidence="7">
    <location>
        <begin position="28"/>
        <end position="69"/>
    </location>
</feature>
<dbReference type="PANTHER" id="PTHR35798:SF1">
    <property type="entry name" value="CELL DIVISION PROTEIN SEPF"/>
    <property type="match status" value="1"/>
</dbReference>
<keyword evidence="3 6" id="KW-0717">Septation</keyword>
<dbReference type="Pfam" id="PF04472">
    <property type="entry name" value="SepF"/>
    <property type="match status" value="1"/>
</dbReference>
<evidence type="ECO:0000256" key="5">
    <source>
        <dbReference type="ARBA" id="ARBA00044936"/>
    </source>
</evidence>
<evidence type="ECO:0000256" key="1">
    <source>
        <dbReference type="ARBA" id="ARBA00022490"/>
    </source>
</evidence>
<evidence type="ECO:0000256" key="6">
    <source>
        <dbReference type="HAMAP-Rule" id="MF_01197"/>
    </source>
</evidence>
<dbReference type="Proteomes" id="UP001232725">
    <property type="component" value="Unassembled WGS sequence"/>
</dbReference>
<evidence type="ECO:0000313" key="9">
    <source>
        <dbReference type="Proteomes" id="UP001232725"/>
    </source>
</evidence>
<organism evidence="8 9">
    <name type="scientific">Arthrobacter horti</name>
    <dbReference type="NCBI Taxonomy" id="3068273"/>
    <lineage>
        <taxon>Bacteria</taxon>
        <taxon>Bacillati</taxon>
        <taxon>Actinomycetota</taxon>
        <taxon>Actinomycetes</taxon>
        <taxon>Micrococcales</taxon>
        <taxon>Micrococcaceae</taxon>
        <taxon>Arthrobacter</taxon>
    </lineage>
</organism>
<comment type="subunit">
    <text evidence="6">Homodimer. Interacts with FtsZ.</text>
</comment>
<protein>
    <recommendedName>
        <fullName evidence="6">Cell division protein SepF</fullName>
    </recommendedName>
</protein>
<dbReference type="HAMAP" id="MF_01197">
    <property type="entry name" value="SepF"/>
    <property type="match status" value="1"/>
</dbReference>
<keyword evidence="2 6" id="KW-0132">Cell division</keyword>
<dbReference type="EMBL" id="JAVALS010000001">
    <property type="protein sequence ID" value="MDP5226196.1"/>
    <property type="molecule type" value="Genomic_DNA"/>
</dbReference>
<comment type="similarity">
    <text evidence="6">Belongs to the SepF family.</text>
</comment>
<comment type="caution">
    <text evidence="8">The sequence shown here is derived from an EMBL/GenBank/DDBJ whole genome shotgun (WGS) entry which is preliminary data.</text>
</comment>
<evidence type="ECO:0000313" key="8">
    <source>
        <dbReference type="EMBL" id="MDP5226196.1"/>
    </source>
</evidence>
<keyword evidence="1 6" id="KW-0963">Cytoplasm</keyword>
<comment type="function">
    <text evidence="5 6">Cell division protein that is part of the divisome complex and is recruited early to the Z-ring. Probably stimulates Z-ring formation, perhaps through the cross-linking of FtsZ protofilaments. Its function overlaps with FtsA.</text>
</comment>
<proteinExistence type="inferred from homology"/>
<dbReference type="GO" id="GO:0051301">
    <property type="term" value="P:cell division"/>
    <property type="evidence" value="ECO:0007669"/>
    <property type="project" value="UniProtKB-KW"/>
</dbReference>
<sequence length="182" mass="20360">MASFMQKTMLYLGLTDADEHLDADHAKAPARPVEAVQHHEEPEEREVSPFEERQVQKTQAVREEPAETEYRAPVTPIKRIAPVRDEPAALRQITTIHPRSYNDAKVIGESFRDGIPVIMNVTDMGEADAKRLVDFSAGLVFGLHGSIERVTSKVFLLSPSFVEVLGEEKKKGETQASFFNQS</sequence>
<dbReference type="InterPro" id="IPR038594">
    <property type="entry name" value="SepF-like_sf"/>
</dbReference>
<evidence type="ECO:0000256" key="2">
    <source>
        <dbReference type="ARBA" id="ARBA00022618"/>
    </source>
</evidence>
<evidence type="ECO:0000256" key="7">
    <source>
        <dbReference type="SAM" id="MobiDB-lite"/>
    </source>
</evidence>
<accession>A0ABT9IKT4</accession>